<dbReference type="GO" id="GO:0005524">
    <property type="term" value="F:ATP binding"/>
    <property type="evidence" value="ECO:0007669"/>
    <property type="project" value="UniProtKB-KW"/>
</dbReference>
<dbReference type="Pfam" id="PF00664">
    <property type="entry name" value="ABC_membrane"/>
    <property type="match status" value="1"/>
</dbReference>
<evidence type="ECO:0000256" key="8">
    <source>
        <dbReference type="SAM" id="Phobius"/>
    </source>
</evidence>
<feature type="transmembrane region" description="Helical" evidence="8">
    <location>
        <begin position="815"/>
        <end position="835"/>
    </location>
</feature>
<feature type="transmembrane region" description="Helical" evidence="8">
    <location>
        <begin position="841"/>
        <end position="867"/>
    </location>
</feature>
<reference evidence="11" key="1">
    <citation type="submission" date="2020-11" db="EMBL/GenBank/DDBJ databases">
        <title>Sequencing the genomes of 1000 actinobacteria strains.</title>
        <authorList>
            <person name="Klenk H.-P."/>
        </authorList>
    </citation>
    <scope>NUCLEOTIDE SEQUENCE</scope>
    <source>
        <strain evidence="11">DSM 45356</strain>
    </source>
</reference>
<dbReference type="PROSITE" id="PS50893">
    <property type="entry name" value="ABC_TRANSPORTER_2"/>
    <property type="match status" value="2"/>
</dbReference>
<feature type="transmembrane region" description="Helical" evidence="8">
    <location>
        <begin position="730"/>
        <end position="748"/>
    </location>
</feature>
<feature type="region of interest" description="Disordered" evidence="7">
    <location>
        <begin position="1087"/>
        <end position="1106"/>
    </location>
</feature>
<organism evidence="11 12">
    <name type="scientific">Longispora fulva</name>
    <dbReference type="NCBI Taxonomy" id="619741"/>
    <lineage>
        <taxon>Bacteria</taxon>
        <taxon>Bacillati</taxon>
        <taxon>Actinomycetota</taxon>
        <taxon>Actinomycetes</taxon>
        <taxon>Micromonosporales</taxon>
        <taxon>Micromonosporaceae</taxon>
        <taxon>Longispora</taxon>
    </lineage>
</organism>
<feature type="transmembrane region" description="Helical" evidence="8">
    <location>
        <begin position="263"/>
        <end position="281"/>
    </location>
</feature>
<proteinExistence type="predicted"/>
<dbReference type="InterPro" id="IPR003593">
    <property type="entry name" value="AAA+_ATPase"/>
</dbReference>
<keyword evidence="3" id="KW-0547">Nucleotide-binding</keyword>
<feature type="domain" description="ABC transporter" evidence="9">
    <location>
        <begin position="324"/>
        <end position="539"/>
    </location>
</feature>
<feature type="transmembrane region" description="Helical" evidence="8">
    <location>
        <begin position="232"/>
        <end position="257"/>
    </location>
</feature>
<feature type="domain" description="ABC transporter" evidence="9">
    <location>
        <begin position="893"/>
        <end position="1103"/>
    </location>
</feature>
<dbReference type="NCBIfam" id="TIGR02868">
    <property type="entry name" value="CydC"/>
    <property type="match status" value="1"/>
</dbReference>
<dbReference type="PROSITE" id="PS00211">
    <property type="entry name" value="ABC_TRANSPORTER_1"/>
    <property type="match status" value="2"/>
</dbReference>
<evidence type="ECO:0000256" key="1">
    <source>
        <dbReference type="ARBA" id="ARBA00004651"/>
    </source>
</evidence>
<dbReference type="AlphaFoldDB" id="A0A8J7G7X7"/>
<dbReference type="InterPro" id="IPR003439">
    <property type="entry name" value="ABC_transporter-like_ATP-bd"/>
</dbReference>
<evidence type="ECO:0000256" key="3">
    <source>
        <dbReference type="ARBA" id="ARBA00022741"/>
    </source>
</evidence>
<feature type="transmembrane region" description="Helical" evidence="8">
    <location>
        <begin position="591"/>
        <end position="613"/>
    </location>
</feature>
<accession>A0A8J7G7X7</accession>
<keyword evidence="4 11" id="KW-0067">ATP-binding</keyword>
<keyword evidence="5 8" id="KW-1133">Transmembrane helix</keyword>
<dbReference type="GO" id="GO:0034775">
    <property type="term" value="P:glutathione transmembrane transport"/>
    <property type="evidence" value="ECO:0007669"/>
    <property type="project" value="InterPro"/>
</dbReference>
<dbReference type="EMBL" id="JADOUF010000001">
    <property type="protein sequence ID" value="MBG6135363.1"/>
    <property type="molecule type" value="Genomic_DNA"/>
</dbReference>
<dbReference type="CDD" id="cd18584">
    <property type="entry name" value="ABC_6TM_AarD_CydD"/>
    <property type="match status" value="1"/>
</dbReference>
<dbReference type="GO" id="GO:0042883">
    <property type="term" value="P:cysteine transport"/>
    <property type="evidence" value="ECO:0007669"/>
    <property type="project" value="InterPro"/>
</dbReference>
<keyword evidence="6 8" id="KW-0472">Membrane</keyword>
<sequence>MNPRLLRLAGPAVAAVIALGAATAGLVIAQALLLSKTLAAAFTGDTTDLPHALALLAAITAARAAVTWAAETAAHRASAAVKSHLRTRIVTHALALGPTWLTGQRTTDLTSLATRGVNALDGYFAKYVPQLFLAVLVPTAVLATIAPADWPSAAIVAATLPLIPVFMALVGLATATHTRRRWHALHRLSHHFLDVVTGLPTLRVFGRAKAQAAHIAKITDNYRTATLATLRLAFLSSLVLELLATLSVALVAVGIGLRLVDGHLTLTTALLVLLLAPEAYLPLRAVGTHYHASADGLEAAKTAFALLDTPLPATGTHPAPAPHLTVTNLSVEHPDRPTPAPAGLSLTLRPGEFLAVSGPSGTGKSTLISALLGFTPTDAVTVDGTPLTDLDPQAWRRTIGWVPQEPHLATGTVADLVDTTAHPFLDDLDPTQPIGEHGTGLSAGQRRRVALARALDRHPALLLLDEPTAGVDPHRENLIIEVLRAHAAHGTAVLVATHRPALIAAADRVVELAPEAAEHPAAAHGASGHTRQRQHFTHAVTSRPAAVSVIKNPAPAHREPAPDRPATNDTGAAPRDTPDDHPATSTHRRLALAWATGTLAATCAVGLTATAAWLISRAAQHPPVLYLMVAVVAVRTFGIGRGVLRYTERLTSHDAALRILARLRVTTWRRLENSAADLTRRSGDLATRFVDDIDTLADQWLRIALPYATAATVAAAAITLSTLLLPATGITLTLSLATVALAAPWIAGRHARHAEAHLAPLHGHLATHILTTLRTAAELTAHNGTDHALAALTTADTRLTTAERRAATGRGTAQALATAAAGGAVLAALALTAANPHVDRVHVAVLVLLPLALHELFATLVPAAATLPRIRAARARVDALTPPSARPVTATPSGHHDLVVEGLTARGCHLPDLHIPAGTAHVLTGPSGSGKSTLAAVAVGFCDPTAGRILLGGVDIATLDPDTLRRTIGLCAQDAHLFDSTIAANLRLARPDATDTELHAALHAARLDTWVATLPEGLLTPVGEHGTRLSGGQRQRLTLARALLADFPVLVFDEPTEHLDPATAAELQHDLLAATTGRTVLLITHQPPPTGVPTTTTLHNHELAHA</sequence>
<feature type="domain" description="ABC transmembrane type-1" evidence="10">
    <location>
        <begin position="14"/>
        <end position="295"/>
    </location>
</feature>
<dbReference type="InterPro" id="IPR027417">
    <property type="entry name" value="P-loop_NTPase"/>
</dbReference>
<feature type="domain" description="ABC transmembrane type-1" evidence="10">
    <location>
        <begin position="599"/>
        <end position="831"/>
    </location>
</feature>
<dbReference type="PANTHER" id="PTHR24221">
    <property type="entry name" value="ATP-BINDING CASSETTE SUB-FAMILY B"/>
    <property type="match status" value="1"/>
</dbReference>
<dbReference type="NCBIfam" id="TIGR02857">
    <property type="entry name" value="CydD"/>
    <property type="match status" value="1"/>
</dbReference>
<dbReference type="InterPro" id="IPR039421">
    <property type="entry name" value="Type_1_exporter"/>
</dbReference>
<feature type="region of interest" description="Disordered" evidence="7">
    <location>
        <begin position="516"/>
        <end position="587"/>
    </location>
</feature>
<feature type="transmembrane region" description="Helical" evidence="8">
    <location>
        <begin position="154"/>
        <end position="175"/>
    </location>
</feature>
<dbReference type="InterPro" id="IPR036640">
    <property type="entry name" value="ABC1_TM_sf"/>
</dbReference>
<dbReference type="GO" id="GO:0045454">
    <property type="term" value="P:cell redox homeostasis"/>
    <property type="evidence" value="ECO:0007669"/>
    <property type="project" value="InterPro"/>
</dbReference>
<dbReference type="GO" id="GO:0016887">
    <property type="term" value="F:ATP hydrolysis activity"/>
    <property type="evidence" value="ECO:0007669"/>
    <property type="project" value="InterPro"/>
</dbReference>
<feature type="transmembrane region" description="Helical" evidence="8">
    <location>
        <begin position="625"/>
        <end position="644"/>
    </location>
</feature>
<protein>
    <submittedName>
        <fullName evidence="11">ATP-binding cassette subfamily C protein CydCD</fullName>
    </submittedName>
</protein>
<feature type="transmembrane region" description="Helical" evidence="8">
    <location>
        <begin position="12"/>
        <end position="32"/>
    </location>
</feature>
<dbReference type="Pfam" id="PF00005">
    <property type="entry name" value="ABC_tran"/>
    <property type="match status" value="2"/>
</dbReference>
<evidence type="ECO:0000256" key="7">
    <source>
        <dbReference type="SAM" id="MobiDB-lite"/>
    </source>
</evidence>
<keyword evidence="12" id="KW-1185">Reference proteome</keyword>
<evidence type="ECO:0000313" key="12">
    <source>
        <dbReference type="Proteomes" id="UP000622552"/>
    </source>
</evidence>
<dbReference type="RefSeq" id="WP_197002477.1">
    <property type="nucleotide sequence ID" value="NZ_BONS01000003.1"/>
</dbReference>
<dbReference type="Proteomes" id="UP000622552">
    <property type="component" value="Unassembled WGS sequence"/>
</dbReference>
<gene>
    <name evidence="11" type="ORF">IW245_001557</name>
</gene>
<evidence type="ECO:0000313" key="11">
    <source>
        <dbReference type="EMBL" id="MBG6135363.1"/>
    </source>
</evidence>
<evidence type="ECO:0000256" key="2">
    <source>
        <dbReference type="ARBA" id="ARBA00022692"/>
    </source>
</evidence>
<feature type="transmembrane region" description="Helical" evidence="8">
    <location>
        <begin position="52"/>
        <end position="70"/>
    </location>
</feature>
<feature type="transmembrane region" description="Helical" evidence="8">
    <location>
        <begin position="131"/>
        <end position="148"/>
    </location>
</feature>
<evidence type="ECO:0000256" key="5">
    <source>
        <dbReference type="ARBA" id="ARBA00022989"/>
    </source>
</evidence>
<dbReference type="SUPFAM" id="SSF52540">
    <property type="entry name" value="P-loop containing nucleoside triphosphate hydrolases"/>
    <property type="match status" value="2"/>
</dbReference>
<comment type="subcellular location">
    <subcellularLocation>
        <location evidence="1">Cell membrane</location>
        <topology evidence="1">Multi-pass membrane protein</topology>
    </subcellularLocation>
</comment>
<dbReference type="Gene3D" id="1.20.1560.10">
    <property type="entry name" value="ABC transporter type 1, transmembrane domain"/>
    <property type="match status" value="2"/>
</dbReference>
<dbReference type="InterPro" id="IPR017871">
    <property type="entry name" value="ABC_transporter-like_CS"/>
</dbReference>
<dbReference type="InterPro" id="IPR014223">
    <property type="entry name" value="ABC_CydC/D"/>
</dbReference>
<comment type="caution">
    <text evidence="11">The sequence shown here is derived from an EMBL/GenBank/DDBJ whole genome shotgun (WGS) entry which is preliminary data.</text>
</comment>
<evidence type="ECO:0000259" key="9">
    <source>
        <dbReference type="PROSITE" id="PS50893"/>
    </source>
</evidence>
<dbReference type="GO" id="GO:0005886">
    <property type="term" value="C:plasma membrane"/>
    <property type="evidence" value="ECO:0007669"/>
    <property type="project" value="UniProtKB-SubCell"/>
</dbReference>
<dbReference type="GO" id="GO:0140359">
    <property type="term" value="F:ABC-type transporter activity"/>
    <property type="evidence" value="ECO:0007669"/>
    <property type="project" value="InterPro"/>
</dbReference>
<dbReference type="PROSITE" id="PS50929">
    <property type="entry name" value="ABC_TM1F"/>
    <property type="match status" value="2"/>
</dbReference>
<evidence type="ECO:0000256" key="6">
    <source>
        <dbReference type="ARBA" id="ARBA00023136"/>
    </source>
</evidence>
<dbReference type="SUPFAM" id="SSF90123">
    <property type="entry name" value="ABC transporter transmembrane region"/>
    <property type="match status" value="2"/>
</dbReference>
<dbReference type="SMART" id="SM00382">
    <property type="entry name" value="AAA"/>
    <property type="match status" value="2"/>
</dbReference>
<dbReference type="PANTHER" id="PTHR24221:SF590">
    <property type="entry name" value="COMPONENT LINKED WITH THE ASSEMBLY OF CYTOCHROME' TRANSPORT TRANSMEMBRANE ATP-BINDING PROTEIN ABC TRANSPORTER CYDD-RELATED"/>
    <property type="match status" value="1"/>
</dbReference>
<feature type="transmembrane region" description="Helical" evidence="8">
    <location>
        <begin position="704"/>
        <end position="724"/>
    </location>
</feature>
<name>A0A8J7G7X7_9ACTN</name>
<dbReference type="CDD" id="cd03228">
    <property type="entry name" value="ABCC_MRP_Like"/>
    <property type="match status" value="1"/>
</dbReference>
<evidence type="ECO:0000256" key="4">
    <source>
        <dbReference type="ARBA" id="ARBA00022840"/>
    </source>
</evidence>
<dbReference type="InterPro" id="IPR011527">
    <property type="entry name" value="ABC1_TM_dom"/>
</dbReference>
<dbReference type="InterPro" id="IPR014216">
    <property type="entry name" value="ABC_transptr_CydD"/>
</dbReference>
<dbReference type="Gene3D" id="3.40.50.300">
    <property type="entry name" value="P-loop containing nucleotide triphosphate hydrolases"/>
    <property type="match status" value="2"/>
</dbReference>
<keyword evidence="2 8" id="KW-0812">Transmembrane</keyword>
<evidence type="ECO:0000259" key="10">
    <source>
        <dbReference type="PROSITE" id="PS50929"/>
    </source>
</evidence>